<evidence type="ECO:0000256" key="7">
    <source>
        <dbReference type="ARBA" id="ARBA00022729"/>
    </source>
</evidence>
<reference evidence="23" key="1">
    <citation type="journal article" date="2012" name="Nat. Biotechnol.">
        <title>Reference genome sequence of the model plant Setaria.</title>
        <authorList>
            <person name="Bennetzen J.L."/>
            <person name="Schmutz J."/>
            <person name="Wang H."/>
            <person name="Percifield R."/>
            <person name="Hawkins J."/>
            <person name="Pontaroli A.C."/>
            <person name="Estep M."/>
            <person name="Feng L."/>
            <person name="Vaughn J.N."/>
            <person name="Grimwood J."/>
            <person name="Jenkins J."/>
            <person name="Barry K."/>
            <person name="Lindquist E."/>
            <person name="Hellsten U."/>
            <person name="Deshpande S."/>
            <person name="Wang X."/>
            <person name="Wu X."/>
            <person name="Mitros T."/>
            <person name="Triplett J."/>
            <person name="Yang X."/>
            <person name="Ye C.Y."/>
            <person name="Mauro-Herrera M."/>
            <person name="Wang L."/>
            <person name="Li P."/>
            <person name="Sharma M."/>
            <person name="Sharma R."/>
            <person name="Ronald P.C."/>
            <person name="Panaud O."/>
            <person name="Kellogg E.A."/>
            <person name="Brutnell T.P."/>
            <person name="Doust A.N."/>
            <person name="Tuskan G.A."/>
            <person name="Rokhsar D."/>
            <person name="Devos K.M."/>
        </authorList>
    </citation>
    <scope>NUCLEOTIDE SEQUENCE [LARGE SCALE GENOMIC DNA]</scope>
    <source>
        <strain evidence="23">cv. Yugu1</strain>
    </source>
</reference>
<dbReference type="SMART" id="SM00108">
    <property type="entry name" value="B_lectin"/>
    <property type="match status" value="2"/>
</dbReference>
<dbReference type="AlphaFoldDB" id="K3Y505"/>
<dbReference type="EMBL" id="AGNK02004518">
    <property type="status" value="NOT_ANNOTATED_CDS"/>
    <property type="molecule type" value="Genomic_DNA"/>
</dbReference>
<dbReference type="eggNOG" id="ENOG502QSMT">
    <property type="taxonomic scope" value="Eukaryota"/>
</dbReference>
<evidence type="ECO:0000259" key="20">
    <source>
        <dbReference type="PROSITE" id="PS50927"/>
    </source>
</evidence>
<feature type="domain" description="Bulb-type lectin" evidence="20">
    <location>
        <begin position="1"/>
        <end position="108"/>
    </location>
</feature>
<protein>
    <recommendedName>
        <fullName evidence="2">non-specific serine/threonine protein kinase</fullName>
        <ecNumber evidence="2">2.7.11.1</ecNumber>
    </recommendedName>
</protein>
<feature type="compositionally biased region" description="Basic and acidic residues" evidence="17">
    <location>
        <begin position="96"/>
        <end position="107"/>
    </location>
</feature>
<dbReference type="InterPro" id="IPR001245">
    <property type="entry name" value="Ser-Thr/Tyr_kinase_cat_dom"/>
</dbReference>
<dbReference type="GO" id="GO:0006955">
    <property type="term" value="P:immune response"/>
    <property type="evidence" value="ECO:0000318"/>
    <property type="project" value="GO_Central"/>
</dbReference>
<evidence type="ECO:0000256" key="10">
    <source>
        <dbReference type="ARBA" id="ARBA00022840"/>
    </source>
</evidence>
<dbReference type="FunFam" id="1.10.510.10:FF:000060">
    <property type="entry name" value="G-type lectin S-receptor-like serine/threonine-protein kinase"/>
    <property type="match status" value="1"/>
</dbReference>
<keyword evidence="3" id="KW-1003">Cell membrane</keyword>
<dbReference type="InterPro" id="IPR003609">
    <property type="entry name" value="Pan_app"/>
</dbReference>
<evidence type="ECO:0000313" key="23">
    <source>
        <dbReference type="Proteomes" id="UP000004995"/>
    </source>
</evidence>
<feature type="compositionally biased region" description="Polar residues" evidence="17">
    <location>
        <begin position="913"/>
        <end position="922"/>
    </location>
</feature>
<keyword evidence="6" id="KW-0808">Transferase</keyword>
<dbReference type="Gramene" id="KQK99080">
    <property type="protein sequence ID" value="KQK99080"/>
    <property type="gene ID" value="SETIT_009293mg"/>
</dbReference>
<dbReference type="InterPro" id="IPR000858">
    <property type="entry name" value="S_locus_glycoprot_dom"/>
</dbReference>
<dbReference type="FunFam" id="3.30.200.20:FF:000402">
    <property type="entry name" value="Serine/threonine-protein kinase"/>
    <property type="match status" value="1"/>
</dbReference>
<dbReference type="SMART" id="SM00473">
    <property type="entry name" value="PAN_AP"/>
    <property type="match status" value="1"/>
</dbReference>
<evidence type="ECO:0000256" key="6">
    <source>
        <dbReference type="ARBA" id="ARBA00022679"/>
    </source>
</evidence>
<dbReference type="Pfam" id="PF01453">
    <property type="entry name" value="B_lectin"/>
    <property type="match status" value="2"/>
</dbReference>
<organism evidence="22 23">
    <name type="scientific">Setaria italica</name>
    <name type="common">Foxtail millet</name>
    <name type="synonym">Panicum italicum</name>
    <dbReference type="NCBI Taxonomy" id="4555"/>
    <lineage>
        <taxon>Eukaryota</taxon>
        <taxon>Viridiplantae</taxon>
        <taxon>Streptophyta</taxon>
        <taxon>Embryophyta</taxon>
        <taxon>Tracheophyta</taxon>
        <taxon>Spermatophyta</taxon>
        <taxon>Magnoliopsida</taxon>
        <taxon>Liliopsida</taxon>
        <taxon>Poales</taxon>
        <taxon>Poaceae</taxon>
        <taxon>PACMAD clade</taxon>
        <taxon>Panicoideae</taxon>
        <taxon>Panicodae</taxon>
        <taxon>Paniceae</taxon>
        <taxon>Cenchrinae</taxon>
        <taxon>Setaria</taxon>
    </lineage>
</organism>
<evidence type="ECO:0000259" key="19">
    <source>
        <dbReference type="PROSITE" id="PS50011"/>
    </source>
</evidence>
<dbReference type="FunFam" id="2.90.10.10:FF:000014">
    <property type="entry name" value="Serine/threonine-protein kinase"/>
    <property type="match status" value="1"/>
</dbReference>
<comment type="subcellular location">
    <subcellularLocation>
        <location evidence="1">Cell membrane</location>
        <topology evidence="1">Single-pass type I membrane protein</topology>
    </subcellularLocation>
</comment>
<keyword evidence="8 16" id="KW-0547">Nucleotide-binding</keyword>
<evidence type="ECO:0000256" key="9">
    <source>
        <dbReference type="ARBA" id="ARBA00022777"/>
    </source>
</evidence>
<feature type="binding site" evidence="16">
    <location>
        <position position="643"/>
    </location>
    <ligand>
        <name>ATP</name>
        <dbReference type="ChEBI" id="CHEBI:30616"/>
    </ligand>
</feature>
<dbReference type="InParanoid" id="K3Y505"/>
<dbReference type="InterPro" id="IPR001480">
    <property type="entry name" value="Bulb-type_lectin_dom"/>
</dbReference>
<keyword evidence="10 16" id="KW-0067">ATP-binding</keyword>
<keyword evidence="4" id="KW-0723">Serine/threonine-protein kinase</keyword>
<dbReference type="PIRSF" id="PIRSF000641">
    <property type="entry name" value="SRK"/>
    <property type="match status" value="1"/>
</dbReference>
<dbReference type="GO" id="GO:0005524">
    <property type="term" value="F:ATP binding"/>
    <property type="evidence" value="ECO:0007669"/>
    <property type="project" value="UniProtKB-UniRule"/>
</dbReference>
<dbReference type="Proteomes" id="UP000004995">
    <property type="component" value="Unassembled WGS sequence"/>
</dbReference>
<dbReference type="CDD" id="cd01098">
    <property type="entry name" value="PAN_AP_plant"/>
    <property type="match status" value="1"/>
</dbReference>
<feature type="domain" description="Bulb-type lectin" evidence="20">
    <location>
        <begin position="138"/>
        <end position="261"/>
    </location>
</feature>
<dbReference type="InterPro" id="IPR036426">
    <property type="entry name" value="Bulb-type_lectin_dom_sf"/>
</dbReference>
<dbReference type="GO" id="GO:0007165">
    <property type="term" value="P:signal transduction"/>
    <property type="evidence" value="ECO:0000318"/>
    <property type="project" value="GO_Central"/>
</dbReference>
<evidence type="ECO:0000256" key="11">
    <source>
        <dbReference type="ARBA" id="ARBA00023157"/>
    </source>
</evidence>
<comment type="catalytic activity">
    <reaction evidence="14">
        <text>L-threonyl-[protein] + ATP = O-phospho-L-threonyl-[protein] + ADP + H(+)</text>
        <dbReference type="Rhea" id="RHEA:46608"/>
        <dbReference type="Rhea" id="RHEA-COMP:11060"/>
        <dbReference type="Rhea" id="RHEA-COMP:11605"/>
        <dbReference type="ChEBI" id="CHEBI:15378"/>
        <dbReference type="ChEBI" id="CHEBI:30013"/>
        <dbReference type="ChEBI" id="CHEBI:30616"/>
        <dbReference type="ChEBI" id="CHEBI:61977"/>
        <dbReference type="ChEBI" id="CHEBI:456216"/>
        <dbReference type="EC" id="2.7.11.1"/>
    </reaction>
</comment>
<proteinExistence type="predicted"/>
<dbReference type="OMA" id="NEMSMTM"/>
<evidence type="ECO:0000256" key="3">
    <source>
        <dbReference type="ARBA" id="ARBA00022475"/>
    </source>
</evidence>
<dbReference type="HOGENOM" id="CLU_000288_116_1_1"/>
<dbReference type="GO" id="GO:0051707">
    <property type="term" value="P:response to other organism"/>
    <property type="evidence" value="ECO:0007669"/>
    <property type="project" value="UniProtKB-ARBA"/>
</dbReference>
<evidence type="ECO:0000256" key="14">
    <source>
        <dbReference type="ARBA" id="ARBA00047899"/>
    </source>
</evidence>
<keyword evidence="23" id="KW-1185">Reference proteome</keyword>
<sequence length="929" mass="104127">MLISEGGDFALGFFSPGTSNKSLYIGIWYHNISERTVVWVANRDNPINSPSSAKLAITNNSELVLSDSQSRSIWKTTADLTATWLAPGQGPNKAMRAPDRERPKDPRTYPARSRGLMMDMVYIPIFILVFFSSPCQSNNQLTQAKPLFLKDKLVSEGGDFALGFFSPTNSSRKLYIGIWYNSIPERTVVWVANRDNPINSPSSAKLAITNNSELVLSDSQGQSIWKTNNTRGGAGAFAVILNSGNFVLRLPNGRDIWQSFDHPTDTILPTMRFILRYKAPPAATRFFAWKGPDDPSTGDISCGLDPTLNLEMFIWNRTLPYIRFSIVNGVSVSGGTYQINGSSIIMYEEMISTRDELYCKYTVSPGSPYMRFSLDYTGKLRLFSWSSAASSWAVIFERPTADCDLYASCGPFGFCDLTEAIPTCHCPDGFEVVNQLNFSRGCRRKEAIKCGKESYFTTMPNMKVPDKFLHIRNRSFDQCASECTRNCSCVAYAYANLSNAGTTGDTSRCLVWTGDLIDMQKASFIAENLYIRLGESPVQKKSNLLKILLPVLVYVLLLVFTALIWTCKYRGTQKKKKAQKRMMLEYLRSTDEAGDKNIEFPFISFEDIVLATDNFSDSNMLGKGGFGKVYKGMLEGANEVAIKRLSKGSGQGTHEFRNEVILIAKLQHKNLVKLLGCCIHEDERLLVYEYLPNKSLDYFLFDSSRKPLLQWPTRRKIIQGIARGILYLHQDSRLTIIHRDLKASNILLDKEMIPKISDFGMARIFCGEQIQANTNRVVGTYGYMSREYAMEGIFSVKSDTYSFGVLLLEIVSGLKISSPHLIMDFPNLIAYAWKLWKDGKTEDFLDSTVMDNCSLHEVSRCVHIGLLCVQDSPNCRPLMSTVVFMLENESTPLPAPKQPVYFSPQGSEKAGDNTESSMNGLSLTALEGR</sequence>
<keyword evidence="18" id="KW-0812">Transmembrane</keyword>
<dbReference type="Pfam" id="PF00954">
    <property type="entry name" value="S_locus_glycop"/>
    <property type="match status" value="1"/>
</dbReference>
<feature type="domain" description="Apple" evidence="21">
    <location>
        <begin position="450"/>
        <end position="529"/>
    </location>
</feature>
<dbReference type="PROSITE" id="PS50011">
    <property type="entry name" value="PROTEIN_KINASE_DOM"/>
    <property type="match status" value="1"/>
</dbReference>
<reference evidence="22" key="2">
    <citation type="submission" date="2018-08" db="UniProtKB">
        <authorList>
            <consortium name="EnsemblPlants"/>
        </authorList>
    </citation>
    <scope>IDENTIFICATION</scope>
    <source>
        <strain evidence="22">Yugu1</strain>
    </source>
</reference>
<evidence type="ECO:0000256" key="12">
    <source>
        <dbReference type="ARBA" id="ARBA00023170"/>
    </source>
</evidence>
<evidence type="ECO:0000256" key="13">
    <source>
        <dbReference type="ARBA" id="ARBA00023180"/>
    </source>
</evidence>
<dbReference type="Gene3D" id="1.10.510.10">
    <property type="entry name" value="Transferase(Phosphotransferase) domain 1"/>
    <property type="match status" value="1"/>
</dbReference>
<feature type="transmembrane region" description="Helical" evidence="18">
    <location>
        <begin position="547"/>
        <end position="567"/>
    </location>
</feature>
<dbReference type="EnsemblPlants" id="KQK99080">
    <property type="protein sequence ID" value="KQK99080"/>
    <property type="gene ID" value="SETIT_009293mg"/>
</dbReference>
<dbReference type="CDD" id="cd00028">
    <property type="entry name" value="B_lectin"/>
    <property type="match status" value="2"/>
</dbReference>
<dbReference type="Pfam" id="PF08276">
    <property type="entry name" value="PAN_2"/>
    <property type="match status" value="1"/>
</dbReference>
<dbReference type="PROSITE" id="PS50948">
    <property type="entry name" value="PAN"/>
    <property type="match status" value="1"/>
</dbReference>
<keyword evidence="5" id="KW-0245">EGF-like domain</keyword>
<dbReference type="CDD" id="cd14066">
    <property type="entry name" value="STKc_IRAK"/>
    <property type="match status" value="1"/>
</dbReference>
<name>K3Y505_SETIT</name>
<dbReference type="PANTHER" id="PTHR27002">
    <property type="entry name" value="RECEPTOR-LIKE SERINE/THREONINE-PROTEIN KINASE SD1-8"/>
    <property type="match status" value="1"/>
</dbReference>
<accession>K3Y505</accession>
<dbReference type="InterPro" id="IPR011009">
    <property type="entry name" value="Kinase-like_dom_sf"/>
</dbReference>
<dbReference type="GO" id="GO:0048544">
    <property type="term" value="P:recognition of pollen"/>
    <property type="evidence" value="ECO:0007669"/>
    <property type="project" value="InterPro"/>
</dbReference>
<keyword evidence="18" id="KW-1133">Transmembrane helix</keyword>
<evidence type="ECO:0000256" key="16">
    <source>
        <dbReference type="PROSITE-ProRule" id="PRU10141"/>
    </source>
</evidence>
<evidence type="ECO:0000259" key="21">
    <source>
        <dbReference type="PROSITE" id="PS50948"/>
    </source>
</evidence>
<dbReference type="PROSITE" id="PS50927">
    <property type="entry name" value="BULB_LECTIN"/>
    <property type="match status" value="2"/>
</dbReference>
<dbReference type="SMART" id="SM00220">
    <property type="entry name" value="S_TKc"/>
    <property type="match status" value="1"/>
</dbReference>
<dbReference type="GO" id="GO:0005886">
    <property type="term" value="C:plasma membrane"/>
    <property type="evidence" value="ECO:0000318"/>
    <property type="project" value="GO_Central"/>
</dbReference>
<keyword evidence="18" id="KW-0472">Membrane</keyword>
<dbReference type="InterPro" id="IPR000719">
    <property type="entry name" value="Prot_kinase_dom"/>
</dbReference>
<comment type="catalytic activity">
    <reaction evidence="15">
        <text>L-seryl-[protein] + ATP = O-phospho-L-seryl-[protein] + ADP + H(+)</text>
        <dbReference type="Rhea" id="RHEA:17989"/>
        <dbReference type="Rhea" id="RHEA-COMP:9863"/>
        <dbReference type="Rhea" id="RHEA-COMP:11604"/>
        <dbReference type="ChEBI" id="CHEBI:15378"/>
        <dbReference type="ChEBI" id="CHEBI:29999"/>
        <dbReference type="ChEBI" id="CHEBI:30616"/>
        <dbReference type="ChEBI" id="CHEBI:83421"/>
        <dbReference type="ChEBI" id="CHEBI:456216"/>
        <dbReference type="EC" id="2.7.11.1"/>
    </reaction>
</comment>
<evidence type="ECO:0000256" key="18">
    <source>
        <dbReference type="SAM" id="Phobius"/>
    </source>
</evidence>
<dbReference type="Gene3D" id="3.30.200.20">
    <property type="entry name" value="Phosphorylase Kinase, domain 1"/>
    <property type="match status" value="1"/>
</dbReference>
<dbReference type="Gene3D" id="2.90.10.10">
    <property type="entry name" value="Bulb-type lectin domain"/>
    <property type="match status" value="2"/>
</dbReference>
<dbReference type="PROSITE" id="PS00108">
    <property type="entry name" value="PROTEIN_KINASE_ST"/>
    <property type="match status" value="1"/>
</dbReference>
<keyword evidence="13" id="KW-0325">Glycoprotein</keyword>
<evidence type="ECO:0000256" key="5">
    <source>
        <dbReference type="ARBA" id="ARBA00022536"/>
    </source>
</evidence>
<dbReference type="SUPFAM" id="SSF56112">
    <property type="entry name" value="Protein kinase-like (PK-like)"/>
    <property type="match status" value="1"/>
</dbReference>
<feature type="region of interest" description="Disordered" evidence="17">
    <location>
        <begin position="900"/>
        <end position="929"/>
    </location>
</feature>
<keyword evidence="12" id="KW-0675">Receptor</keyword>
<evidence type="ECO:0000256" key="2">
    <source>
        <dbReference type="ARBA" id="ARBA00012513"/>
    </source>
</evidence>
<evidence type="ECO:0000256" key="8">
    <source>
        <dbReference type="ARBA" id="ARBA00022741"/>
    </source>
</evidence>
<evidence type="ECO:0000256" key="1">
    <source>
        <dbReference type="ARBA" id="ARBA00004251"/>
    </source>
</evidence>
<dbReference type="InterPro" id="IPR017441">
    <property type="entry name" value="Protein_kinase_ATP_BS"/>
</dbReference>
<feature type="region of interest" description="Disordered" evidence="17">
    <location>
        <begin position="85"/>
        <end position="110"/>
    </location>
</feature>
<dbReference type="GO" id="GO:0004674">
    <property type="term" value="F:protein serine/threonine kinase activity"/>
    <property type="evidence" value="ECO:0000318"/>
    <property type="project" value="GO_Central"/>
</dbReference>
<dbReference type="PROSITE" id="PS00107">
    <property type="entry name" value="PROTEIN_KINASE_ATP"/>
    <property type="match status" value="1"/>
</dbReference>
<dbReference type="InterPro" id="IPR024171">
    <property type="entry name" value="SRK-like_kinase"/>
</dbReference>
<evidence type="ECO:0000313" key="22">
    <source>
        <dbReference type="EnsemblPlants" id="KQK99080"/>
    </source>
</evidence>
<dbReference type="SUPFAM" id="SSF51110">
    <property type="entry name" value="alpha-D-mannose-specific plant lectins"/>
    <property type="match status" value="2"/>
</dbReference>
<dbReference type="EC" id="2.7.11.1" evidence="2"/>
<evidence type="ECO:0000256" key="15">
    <source>
        <dbReference type="ARBA" id="ARBA00048679"/>
    </source>
</evidence>
<dbReference type="Pfam" id="PF07714">
    <property type="entry name" value="PK_Tyr_Ser-Thr"/>
    <property type="match status" value="1"/>
</dbReference>
<dbReference type="PANTHER" id="PTHR27002:SF1118">
    <property type="entry name" value="NON-SPECIFIC SERINE_THREONINE PROTEIN KINASE"/>
    <property type="match status" value="1"/>
</dbReference>
<evidence type="ECO:0000256" key="4">
    <source>
        <dbReference type="ARBA" id="ARBA00022527"/>
    </source>
</evidence>
<keyword evidence="9" id="KW-0418">Kinase</keyword>
<evidence type="ECO:0000256" key="17">
    <source>
        <dbReference type="SAM" id="MobiDB-lite"/>
    </source>
</evidence>
<keyword evidence="7" id="KW-0732">Signal</keyword>
<dbReference type="InterPro" id="IPR008271">
    <property type="entry name" value="Ser/Thr_kinase_AS"/>
</dbReference>
<keyword evidence="11" id="KW-1015">Disulfide bond</keyword>
<feature type="domain" description="Protein kinase" evidence="19">
    <location>
        <begin position="615"/>
        <end position="901"/>
    </location>
</feature>